<dbReference type="SMART" id="SM00420">
    <property type="entry name" value="HTH_DEOR"/>
    <property type="match status" value="1"/>
</dbReference>
<evidence type="ECO:0000256" key="1">
    <source>
        <dbReference type="ARBA" id="ARBA00023015"/>
    </source>
</evidence>
<dbReference type="SUPFAM" id="SSF46785">
    <property type="entry name" value="Winged helix' DNA-binding domain"/>
    <property type="match status" value="1"/>
</dbReference>
<name>A0A917H8D2_9BACI</name>
<dbReference type="InterPro" id="IPR036388">
    <property type="entry name" value="WH-like_DNA-bd_sf"/>
</dbReference>
<protein>
    <submittedName>
        <fullName evidence="5">HTH-type transcriptional repressor YcnK</fullName>
    </submittedName>
</protein>
<organism evidence="5 6">
    <name type="scientific">Virgibacillus oceani</name>
    <dbReference type="NCBI Taxonomy" id="1479511"/>
    <lineage>
        <taxon>Bacteria</taxon>
        <taxon>Bacillati</taxon>
        <taxon>Bacillota</taxon>
        <taxon>Bacilli</taxon>
        <taxon>Bacillales</taxon>
        <taxon>Bacillaceae</taxon>
        <taxon>Virgibacillus</taxon>
    </lineage>
</organism>
<dbReference type="SUPFAM" id="SSF160387">
    <property type="entry name" value="NosL/MerB-like"/>
    <property type="match status" value="1"/>
</dbReference>
<dbReference type="GO" id="GO:0003700">
    <property type="term" value="F:DNA-binding transcription factor activity"/>
    <property type="evidence" value="ECO:0007669"/>
    <property type="project" value="InterPro"/>
</dbReference>
<keyword evidence="3" id="KW-0804">Transcription</keyword>
<dbReference type="Pfam" id="PF05573">
    <property type="entry name" value="NosL"/>
    <property type="match status" value="1"/>
</dbReference>
<keyword evidence="1" id="KW-0805">Transcription regulation</keyword>
<dbReference type="InterPro" id="IPR036390">
    <property type="entry name" value="WH_DNA-bd_sf"/>
</dbReference>
<dbReference type="RefSeq" id="WP_188454617.1">
    <property type="nucleotide sequence ID" value="NZ_BMFR01000003.1"/>
</dbReference>
<keyword evidence="6" id="KW-1185">Reference proteome</keyword>
<reference evidence="5" key="2">
    <citation type="submission" date="2020-09" db="EMBL/GenBank/DDBJ databases">
        <authorList>
            <person name="Sun Q."/>
            <person name="Zhou Y."/>
        </authorList>
    </citation>
    <scope>NUCLEOTIDE SEQUENCE</scope>
    <source>
        <strain evidence="5">CGMCC 1.12754</strain>
    </source>
</reference>
<dbReference type="GO" id="GO:0003677">
    <property type="term" value="F:DNA binding"/>
    <property type="evidence" value="ECO:0007669"/>
    <property type="project" value="UniProtKB-KW"/>
</dbReference>
<accession>A0A917H8D2</accession>
<keyword evidence="2" id="KW-0238">DNA-binding</keyword>
<dbReference type="Gene3D" id="3.30.70.2050">
    <property type="match status" value="1"/>
</dbReference>
<sequence length="195" mass="22303">MLPLERQNKIKELIQEKENMKIAELSKELNVSEMTIHRDLKPLIDKGIIVKTFGGISLAKGHSVNTANPDACIFCSRKINERMAYRLILPNNKIEMACCAHCGLLRHRQLGDEVMQAICPDFFKQTTISAKLAWYVMDTSLHIGCCHPQVLTFEWKEHAEKFVKGFGGRIFSFHDAVEEIFQKMNGHEHGCSKHH</sequence>
<dbReference type="EMBL" id="BMFR01000003">
    <property type="protein sequence ID" value="GGG70785.1"/>
    <property type="molecule type" value="Genomic_DNA"/>
</dbReference>
<dbReference type="PROSITE" id="PS51000">
    <property type="entry name" value="HTH_DEOR_2"/>
    <property type="match status" value="1"/>
</dbReference>
<feature type="domain" description="HTH deoR-type" evidence="4">
    <location>
        <begin position="3"/>
        <end position="58"/>
    </location>
</feature>
<comment type="caution">
    <text evidence="5">The sequence shown here is derived from an EMBL/GenBank/DDBJ whole genome shotgun (WGS) entry which is preliminary data.</text>
</comment>
<evidence type="ECO:0000259" key="4">
    <source>
        <dbReference type="PROSITE" id="PS51000"/>
    </source>
</evidence>
<dbReference type="Gene3D" id="1.10.10.10">
    <property type="entry name" value="Winged helix-like DNA-binding domain superfamily/Winged helix DNA-binding domain"/>
    <property type="match status" value="1"/>
</dbReference>
<dbReference type="PANTHER" id="PTHR41247">
    <property type="entry name" value="HTH-TYPE TRANSCRIPTIONAL REPRESSOR YCNK"/>
    <property type="match status" value="1"/>
</dbReference>
<reference evidence="5" key="1">
    <citation type="journal article" date="2014" name="Int. J. Syst. Evol. Microbiol.">
        <title>Complete genome sequence of Corynebacterium casei LMG S-19264T (=DSM 44701T), isolated from a smear-ripened cheese.</title>
        <authorList>
            <consortium name="US DOE Joint Genome Institute (JGI-PGF)"/>
            <person name="Walter F."/>
            <person name="Albersmeier A."/>
            <person name="Kalinowski J."/>
            <person name="Ruckert C."/>
        </authorList>
    </citation>
    <scope>NUCLEOTIDE SEQUENCE</scope>
    <source>
        <strain evidence="5">CGMCC 1.12754</strain>
    </source>
</reference>
<dbReference type="PANTHER" id="PTHR41247:SF1">
    <property type="entry name" value="HTH-TYPE TRANSCRIPTIONAL REPRESSOR YCNK"/>
    <property type="match status" value="1"/>
</dbReference>
<dbReference type="Pfam" id="PF08220">
    <property type="entry name" value="HTH_DeoR"/>
    <property type="match status" value="1"/>
</dbReference>
<dbReference type="InterPro" id="IPR008719">
    <property type="entry name" value="N2O_reductase_NosL"/>
</dbReference>
<dbReference type="Proteomes" id="UP000622860">
    <property type="component" value="Unassembled WGS sequence"/>
</dbReference>
<dbReference type="PROSITE" id="PS00894">
    <property type="entry name" value="HTH_DEOR_1"/>
    <property type="match status" value="1"/>
</dbReference>
<evidence type="ECO:0000256" key="2">
    <source>
        <dbReference type="ARBA" id="ARBA00023125"/>
    </source>
</evidence>
<gene>
    <name evidence="5" type="primary">ycnK</name>
    <name evidence="5" type="ORF">GCM10011398_13670</name>
</gene>
<evidence type="ECO:0000313" key="6">
    <source>
        <dbReference type="Proteomes" id="UP000622860"/>
    </source>
</evidence>
<dbReference type="InterPro" id="IPR001034">
    <property type="entry name" value="DeoR_HTH"/>
</dbReference>
<dbReference type="InterPro" id="IPR018356">
    <property type="entry name" value="Tscrpt_reg_HTH_DeoR_CS"/>
</dbReference>
<proteinExistence type="predicted"/>
<evidence type="ECO:0000313" key="5">
    <source>
        <dbReference type="EMBL" id="GGG70785.1"/>
    </source>
</evidence>
<evidence type="ECO:0000256" key="3">
    <source>
        <dbReference type="ARBA" id="ARBA00023163"/>
    </source>
</evidence>
<dbReference type="PRINTS" id="PR00037">
    <property type="entry name" value="HTHLACR"/>
</dbReference>
<dbReference type="AlphaFoldDB" id="A0A917H8D2"/>